<reference evidence="2 3" key="1">
    <citation type="submission" date="2017-01" db="EMBL/GenBank/DDBJ databases">
        <authorList>
            <person name="Mah S.A."/>
            <person name="Swanson W.J."/>
            <person name="Moy G.W."/>
            <person name="Vacquier V.D."/>
        </authorList>
    </citation>
    <scope>NUCLEOTIDE SEQUENCE [LARGE SCALE GENOMIC DNA]</scope>
    <source>
        <strain evidence="2 3">DSM 29590</strain>
    </source>
</reference>
<evidence type="ECO:0008006" key="4">
    <source>
        <dbReference type="Google" id="ProtNLM"/>
    </source>
</evidence>
<protein>
    <recommendedName>
        <fullName evidence="4">DUF2937 family protein</fullName>
    </recommendedName>
</protein>
<keyword evidence="1" id="KW-0472">Membrane</keyword>
<keyword evidence="1" id="KW-1133">Transmembrane helix</keyword>
<accession>A0A1N7HE15</accession>
<dbReference type="OrthoDB" id="193051at2"/>
<organism evidence="2 3">
    <name type="scientific">Roseovarius nanhaiticus</name>
    <dbReference type="NCBI Taxonomy" id="573024"/>
    <lineage>
        <taxon>Bacteria</taxon>
        <taxon>Pseudomonadati</taxon>
        <taxon>Pseudomonadota</taxon>
        <taxon>Alphaproteobacteria</taxon>
        <taxon>Rhodobacterales</taxon>
        <taxon>Roseobacteraceae</taxon>
        <taxon>Roseovarius</taxon>
    </lineage>
</organism>
<gene>
    <name evidence="2" type="ORF">SAMN05421666_2828</name>
</gene>
<evidence type="ECO:0000313" key="2">
    <source>
        <dbReference type="EMBL" id="SIS23072.1"/>
    </source>
</evidence>
<dbReference type="EMBL" id="FTNV01000003">
    <property type="protein sequence ID" value="SIS23072.1"/>
    <property type="molecule type" value="Genomic_DNA"/>
</dbReference>
<proteinExistence type="predicted"/>
<name>A0A1N7HE15_9RHOB</name>
<dbReference type="InterPro" id="IPR022584">
    <property type="entry name" value="DUF2937"/>
</dbReference>
<dbReference type="RefSeq" id="WP_076534938.1">
    <property type="nucleotide sequence ID" value="NZ_FOAC01000002.1"/>
</dbReference>
<sequence length="167" mass="17516">MLGRALTLAGGVAGAAGLSQFPEFSQQYVQRLGGAVDELGRFVAEFDADAAEIGLSRDAALDDLAQGGAMGAQRAETMENVILRYQRLNEDLASLQGAGPFTRAHLLTKQADAEITEAAWDDFQPAVPLTAAGGMFAGVGFFVGLGLFSALLTLLRAPFRRGRARAA</sequence>
<dbReference type="Proteomes" id="UP000186019">
    <property type="component" value="Unassembled WGS sequence"/>
</dbReference>
<keyword evidence="3" id="KW-1185">Reference proteome</keyword>
<dbReference type="AlphaFoldDB" id="A0A1N7HE15"/>
<dbReference type="STRING" id="573024.SAMN05216208_2487"/>
<keyword evidence="1" id="KW-0812">Transmembrane</keyword>
<evidence type="ECO:0000256" key="1">
    <source>
        <dbReference type="SAM" id="Phobius"/>
    </source>
</evidence>
<evidence type="ECO:0000313" key="3">
    <source>
        <dbReference type="Proteomes" id="UP000186019"/>
    </source>
</evidence>
<feature type="transmembrane region" description="Helical" evidence="1">
    <location>
        <begin position="134"/>
        <end position="155"/>
    </location>
</feature>
<dbReference type="Pfam" id="PF11157">
    <property type="entry name" value="DUF2937"/>
    <property type="match status" value="1"/>
</dbReference>